<comment type="subcellular location">
    <subcellularLocation>
        <location evidence="1">Cell membrane</location>
        <topology evidence="1">Multi-pass membrane protein</topology>
    </subcellularLocation>
</comment>
<evidence type="ECO:0000259" key="10">
    <source>
        <dbReference type="Pfam" id="PF12704"/>
    </source>
</evidence>
<keyword evidence="4" id="KW-1003">Cell membrane</keyword>
<dbReference type="Pfam" id="PF12704">
    <property type="entry name" value="MacB_PCD"/>
    <property type="match status" value="1"/>
</dbReference>
<keyword evidence="6 8" id="KW-1133">Transmembrane helix</keyword>
<dbReference type="InterPro" id="IPR003838">
    <property type="entry name" value="ABC3_permease_C"/>
</dbReference>
<evidence type="ECO:0000256" key="8">
    <source>
        <dbReference type="SAM" id="Phobius"/>
    </source>
</evidence>
<organism evidence="11 12">
    <name type="scientific">Dongia sedimenti</name>
    <dbReference type="NCBI Taxonomy" id="3064282"/>
    <lineage>
        <taxon>Bacteria</taxon>
        <taxon>Pseudomonadati</taxon>
        <taxon>Pseudomonadota</taxon>
        <taxon>Alphaproteobacteria</taxon>
        <taxon>Rhodospirillales</taxon>
        <taxon>Dongiaceae</taxon>
        <taxon>Dongia</taxon>
    </lineage>
</organism>
<keyword evidence="11" id="KW-0449">Lipoprotein</keyword>
<evidence type="ECO:0000256" key="5">
    <source>
        <dbReference type="ARBA" id="ARBA00022692"/>
    </source>
</evidence>
<reference evidence="12" key="1">
    <citation type="submission" date="2023-08" db="EMBL/GenBank/DDBJ databases">
        <title>Rhodospirillaceae gen. nov., a novel taxon isolated from the Yangtze River Yuezi River estuary sludge.</title>
        <authorList>
            <person name="Ruan L."/>
        </authorList>
    </citation>
    <scope>NUCLEOTIDE SEQUENCE [LARGE SCALE GENOMIC DNA]</scope>
    <source>
        <strain evidence="12">R-7</strain>
    </source>
</reference>
<dbReference type="PANTHER" id="PTHR30489:SF0">
    <property type="entry name" value="LIPOPROTEIN-RELEASING SYSTEM TRANSMEMBRANE PROTEIN LOLE"/>
    <property type="match status" value="1"/>
</dbReference>
<keyword evidence="5 8" id="KW-0812">Transmembrane</keyword>
<dbReference type="EMBL" id="JAUYVI010000003">
    <property type="protein sequence ID" value="MDQ7248100.1"/>
    <property type="molecule type" value="Genomic_DNA"/>
</dbReference>
<keyword evidence="12" id="KW-1185">Reference proteome</keyword>
<gene>
    <name evidence="11" type="ORF">Q8A70_10505</name>
</gene>
<dbReference type="Proteomes" id="UP001230156">
    <property type="component" value="Unassembled WGS sequence"/>
</dbReference>
<evidence type="ECO:0000256" key="4">
    <source>
        <dbReference type="ARBA" id="ARBA00022475"/>
    </source>
</evidence>
<evidence type="ECO:0000256" key="1">
    <source>
        <dbReference type="ARBA" id="ARBA00004651"/>
    </source>
</evidence>
<comment type="caution">
    <text evidence="11">The sequence shown here is derived from an EMBL/GenBank/DDBJ whole genome shotgun (WGS) entry which is preliminary data.</text>
</comment>
<evidence type="ECO:0000259" key="9">
    <source>
        <dbReference type="Pfam" id="PF02687"/>
    </source>
</evidence>
<evidence type="ECO:0000256" key="2">
    <source>
        <dbReference type="ARBA" id="ARBA00005236"/>
    </source>
</evidence>
<dbReference type="PANTHER" id="PTHR30489">
    <property type="entry name" value="LIPOPROTEIN-RELEASING SYSTEM TRANSMEMBRANE PROTEIN LOLE"/>
    <property type="match status" value="1"/>
</dbReference>
<keyword evidence="3" id="KW-0813">Transport</keyword>
<dbReference type="InterPro" id="IPR051447">
    <property type="entry name" value="Lipoprotein-release_system"/>
</dbReference>
<evidence type="ECO:0000256" key="7">
    <source>
        <dbReference type="ARBA" id="ARBA00023136"/>
    </source>
</evidence>
<sequence length="436" mass="46818">MIFNAFERMVAMRYLRARRQEGFVSVIAGFSFLGIALGVATLIVVMSVMNGFHVELLNKILGFNSHLSLSSSSGNGVVGDFDAVTEKLRKVPGIASVTPTVQGQVFATGTRSGGAGALVKSVRQEDLQARKLIAESIVDGTLKDFVADDDVAVMGANLARSIGVGVNGEVTLITPIVQTTMAGPIPRMKTYRVVALFDVGMYQYDNSIIFIPLESGQVLFQKKGGVTDVEIMADNIQDVPALKPAICAALGTKLDFNAGRAAYCTGGSTSYVIGDWEQANADFFTAVEVERNVMFLILTLIIIVAAFNIISGQIMMVKDKGRNIAIMRTMGASRGTILRIFLISGASIGVIGTALGCLLGTAFAYNIENIRRFLQEVSGTDLFNPTIYFLSKLPAIVDPMEVALISAMSLVLTLLASLYPAWRAARLDPVEALRYE</sequence>
<dbReference type="InterPro" id="IPR025857">
    <property type="entry name" value="MacB_PCD"/>
</dbReference>
<protein>
    <submittedName>
        <fullName evidence="11">Lipoprotein-releasing ABC transporter permease subunit</fullName>
    </submittedName>
</protein>
<feature type="domain" description="ABC3 transporter permease C-terminal" evidence="9">
    <location>
        <begin position="296"/>
        <end position="429"/>
    </location>
</feature>
<keyword evidence="7 8" id="KW-0472">Membrane</keyword>
<feature type="transmembrane region" description="Helical" evidence="8">
    <location>
        <begin position="402"/>
        <end position="422"/>
    </location>
</feature>
<dbReference type="RefSeq" id="WP_379955545.1">
    <property type="nucleotide sequence ID" value="NZ_JAUYVI010000003.1"/>
</dbReference>
<accession>A0ABU0YLS2</accession>
<comment type="similarity">
    <text evidence="2">Belongs to the ABC-4 integral membrane protein family. LolC/E subfamily.</text>
</comment>
<dbReference type="Pfam" id="PF02687">
    <property type="entry name" value="FtsX"/>
    <property type="match status" value="1"/>
</dbReference>
<feature type="domain" description="MacB-like periplasmic core" evidence="10">
    <location>
        <begin position="31"/>
        <end position="246"/>
    </location>
</feature>
<dbReference type="InterPro" id="IPR011925">
    <property type="entry name" value="LolCE_TM"/>
</dbReference>
<evidence type="ECO:0000313" key="11">
    <source>
        <dbReference type="EMBL" id="MDQ7248100.1"/>
    </source>
</evidence>
<evidence type="ECO:0000256" key="6">
    <source>
        <dbReference type="ARBA" id="ARBA00022989"/>
    </source>
</evidence>
<feature type="transmembrane region" description="Helical" evidence="8">
    <location>
        <begin position="293"/>
        <end position="316"/>
    </location>
</feature>
<evidence type="ECO:0000256" key="3">
    <source>
        <dbReference type="ARBA" id="ARBA00022448"/>
    </source>
</evidence>
<evidence type="ECO:0000313" key="12">
    <source>
        <dbReference type="Proteomes" id="UP001230156"/>
    </source>
</evidence>
<feature type="transmembrane region" description="Helical" evidence="8">
    <location>
        <begin position="21"/>
        <end position="49"/>
    </location>
</feature>
<name>A0ABU0YLS2_9PROT</name>
<dbReference type="NCBIfam" id="TIGR02212">
    <property type="entry name" value="lolCE"/>
    <property type="match status" value="1"/>
</dbReference>
<feature type="transmembrane region" description="Helical" evidence="8">
    <location>
        <begin position="337"/>
        <end position="365"/>
    </location>
</feature>
<proteinExistence type="inferred from homology"/>